<organism evidence="5 6">
    <name type="scientific">Zhongshania borealis</name>
    <dbReference type="NCBI Taxonomy" id="889488"/>
    <lineage>
        <taxon>Bacteria</taxon>
        <taxon>Pseudomonadati</taxon>
        <taxon>Pseudomonadota</taxon>
        <taxon>Gammaproteobacteria</taxon>
        <taxon>Cellvibrionales</taxon>
        <taxon>Spongiibacteraceae</taxon>
        <taxon>Zhongshania</taxon>
    </lineage>
</organism>
<dbReference type="Gene3D" id="2.40.280.10">
    <property type="match status" value="1"/>
</dbReference>
<dbReference type="PANTHER" id="PTHR30308:SF2">
    <property type="entry name" value="SSRA-BINDING PROTEIN"/>
    <property type="match status" value="1"/>
</dbReference>
<dbReference type="InterPro" id="IPR020081">
    <property type="entry name" value="SsrA-bd_prot_CS"/>
</dbReference>
<reference evidence="6" key="1">
    <citation type="journal article" date="2019" name="Int. J. Syst. Evol. Microbiol.">
        <title>The Global Catalogue of Microorganisms (GCM) 10K type strain sequencing project: providing services to taxonomists for standard genome sequencing and annotation.</title>
        <authorList>
            <consortium name="The Broad Institute Genomics Platform"/>
            <consortium name="The Broad Institute Genome Sequencing Center for Infectious Disease"/>
            <person name="Wu L."/>
            <person name="Ma J."/>
        </authorList>
    </citation>
    <scope>NUCLEOTIDE SEQUENCE [LARGE SCALE GENOMIC DNA]</scope>
    <source>
        <strain evidence="6">JCM 17304</strain>
    </source>
</reference>
<dbReference type="InterPro" id="IPR000037">
    <property type="entry name" value="SsrA-bd_prot"/>
</dbReference>
<evidence type="ECO:0000256" key="4">
    <source>
        <dbReference type="SAM" id="MobiDB-lite"/>
    </source>
</evidence>
<comment type="caution">
    <text evidence="5">The sequence shown here is derived from an EMBL/GenBank/DDBJ whole genome shotgun (WGS) entry which is preliminary data.</text>
</comment>
<feature type="compositionally biased region" description="Basic and acidic residues" evidence="4">
    <location>
        <begin position="161"/>
        <end position="179"/>
    </location>
</feature>
<dbReference type="CDD" id="cd09294">
    <property type="entry name" value="SmpB"/>
    <property type="match status" value="1"/>
</dbReference>
<keyword evidence="6" id="KW-1185">Reference proteome</keyword>
<dbReference type="InterPro" id="IPR023620">
    <property type="entry name" value="SmpB"/>
</dbReference>
<sequence length="188" mass="21644">MPSTSFFAKQESFYLTPIGFASNSLYNRHMSKNKSKTTSGTIALNKKSRHDYTLTDKFEAGLVLQGWEVKSLRQGKIQIVDTYVLLQNGEAYLIGGNITPLPSASTHFVTDPIRTRKLLLHRKELSKLEEAVQQKGYTCVCTALYWKKHMIKAEIALAKGKQDHDKRETEKNRDWDRQKMRIVRQHNS</sequence>
<dbReference type="EMBL" id="BAABDM010000005">
    <property type="protein sequence ID" value="GAA4100573.1"/>
    <property type="molecule type" value="Genomic_DNA"/>
</dbReference>
<gene>
    <name evidence="3 5" type="primary">smpB</name>
    <name evidence="5" type="ORF">GCM10022414_27630</name>
</gene>
<name>A0ABP7WZ47_9GAMM</name>
<proteinExistence type="inferred from homology"/>
<protein>
    <recommendedName>
        <fullName evidence="3">SsrA-binding protein</fullName>
    </recommendedName>
    <alternativeName>
        <fullName evidence="3">Small protein B</fullName>
    </alternativeName>
</protein>
<dbReference type="SUPFAM" id="SSF74982">
    <property type="entry name" value="Small protein B (SmpB)"/>
    <property type="match status" value="1"/>
</dbReference>
<dbReference type="NCBIfam" id="NF003843">
    <property type="entry name" value="PRK05422.1"/>
    <property type="match status" value="1"/>
</dbReference>
<dbReference type="HAMAP" id="MF_00023">
    <property type="entry name" value="SmpB"/>
    <property type="match status" value="1"/>
</dbReference>
<dbReference type="PANTHER" id="PTHR30308">
    <property type="entry name" value="TMRNA-BINDING COMPONENT OF TRANS-TRANSLATION TAGGING COMPLEX"/>
    <property type="match status" value="1"/>
</dbReference>
<keyword evidence="1 3" id="KW-0963">Cytoplasm</keyword>
<keyword evidence="2 3" id="KW-0694">RNA-binding</keyword>
<dbReference type="Pfam" id="PF01668">
    <property type="entry name" value="SmpB"/>
    <property type="match status" value="1"/>
</dbReference>
<evidence type="ECO:0000313" key="5">
    <source>
        <dbReference type="EMBL" id="GAA4100573.1"/>
    </source>
</evidence>
<evidence type="ECO:0000313" key="6">
    <source>
        <dbReference type="Proteomes" id="UP001500392"/>
    </source>
</evidence>
<comment type="function">
    <text evidence="3">Required for rescue of stalled ribosomes mediated by trans-translation. Binds to transfer-messenger RNA (tmRNA), required for stable association of tmRNA with ribosomes. tmRNA and SmpB together mimic tRNA shape, replacing the anticodon stem-loop with SmpB. tmRNA is encoded by the ssrA gene; the 2 termini fold to resemble tRNA(Ala) and it encodes a 'tag peptide', a short internal open reading frame. During trans-translation Ala-aminoacylated tmRNA acts like a tRNA, entering the A-site of stalled ribosomes, displacing the stalled mRNA. The ribosome then switches to translate the ORF on the tmRNA; the nascent peptide is terminated with the 'tag peptide' encoded by the tmRNA and targeted for degradation. The ribosome is freed to recommence translation, which seems to be the essential function of trans-translation.</text>
</comment>
<dbReference type="PROSITE" id="PS01317">
    <property type="entry name" value="SSRP"/>
    <property type="match status" value="1"/>
</dbReference>
<comment type="similarity">
    <text evidence="3">Belongs to the SmpB family.</text>
</comment>
<dbReference type="NCBIfam" id="TIGR00086">
    <property type="entry name" value="smpB"/>
    <property type="match status" value="1"/>
</dbReference>
<feature type="region of interest" description="Disordered" evidence="4">
    <location>
        <begin position="161"/>
        <end position="188"/>
    </location>
</feature>
<accession>A0ABP7WZ47</accession>
<evidence type="ECO:0000256" key="1">
    <source>
        <dbReference type="ARBA" id="ARBA00022490"/>
    </source>
</evidence>
<evidence type="ECO:0000256" key="3">
    <source>
        <dbReference type="HAMAP-Rule" id="MF_00023"/>
    </source>
</evidence>
<dbReference type="Proteomes" id="UP001500392">
    <property type="component" value="Unassembled WGS sequence"/>
</dbReference>
<evidence type="ECO:0000256" key="2">
    <source>
        <dbReference type="ARBA" id="ARBA00022884"/>
    </source>
</evidence>
<comment type="subcellular location">
    <subcellularLocation>
        <location evidence="3">Cytoplasm</location>
    </subcellularLocation>
    <text evidence="3">The tmRNA-SmpB complex associates with stalled 70S ribosomes.</text>
</comment>